<accession>A0AAN8ZXS7</accession>
<dbReference type="AlphaFoldDB" id="A0AAN8ZXS7"/>
<name>A0AAN8ZXS7_HALRR</name>
<dbReference type="InterPro" id="IPR024079">
    <property type="entry name" value="MetalloPept_cat_dom_sf"/>
</dbReference>
<keyword evidence="2" id="KW-1185">Reference proteome</keyword>
<dbReference type="Proteomes" id="UP001381693">
    <property type="component" value="Unassembled WGS sequence"/>
</dbReference>
<feature type="non-terminal residue" evidence="1">
    <location>
        <position position="62"/>
    </location>
</feature>
<proteinExistence type="predicted"/>
<protein>
    <submittedName>
        <fullName evidence="1">Uncharacterized protein</fullName>
    </submittedName>
</protein>
<organism evidence="1 2">
    <name type="scientific">Halocaridina rubra</name>
    <name type="common">Hawaiian red shrimp</name>
    <dbReference type="NCBI Taxonomy" id="373956"/>
    <lineage>
        <taxon>Eukaryota</taxon>
        <taxon>Metazoa</taxon>
        <taxon>Ecdysozoa</taxon>
        <taxon>Arthropoda</taxon>
        <taxon>Crustacea</taxon>
        <taxon>Multicrustacea</taxon>
        <taxon>Malacostraca</taxon>
        <taxon>Eumalacostraca</taxon>
        <taxon>Eucarida</taxon>
        <taxon>Decapoda</taxon>
        <taxon>Pleocyemata</taxon>
        <taxon>Caridea</taxon>
        <taxon>Atyoidea</taxon>
        <taxon>Atyidae</taxon>
        <taxon>Halocaridina</taxon>
    </lineage>
</organism>
<dbReference type="Gene3D" id="3.40.390.10">
    <property type="entry name" value="Collagenase (Catalytic Domain)"/>
    <property type="match status" value="1"/>
</dbReference>
<evidence type="ECO:0000313" key="1">
    <source>
        <dbReference type="EMBL" id="KAK7019408.1"/>
    </source>
</evidence>
<dbReference type="GO" id="GO:0008237">
    <property type="term" value="F:metallopeptidase activity"/>
    <property type="evidence" value="ECO:0007669"/>
    <property type="project" value="InterPro"/>
</dbReference>
<dbReference type="EMBL" id="JAXCGZ010022996">
    <property type="protein sequence ID" value="KAK7019408.1"/>
    <property type="molecule type" value="Genomic_DNA"/>
</dbReference>
<sequence length="62" mass="7189">MFIGLAIGLHPDYMRHDRDDYLMINYTNIMDPKLVEISPYKDFPTNGIKFDFSSAVSVIHPQ</sequence>
<evidence type="ECO:0000313" key="2">
    <source>
        <dbReference type="Proteomes" id="UP001381693"/>
    </source>
</evidence>
<gene>
    <name evidence="1" type="ORF">SK128_000004</name>
</gene>
<reference evidence="1 2" key="1">
    <citation type="submission" date="2023-11" db="EMBL/GenBank/DDBJ databases">
        <title>Halocaridina rubra genome assembly.</title>
        <authorList>
            <person name="Smith C."/>
        </authorList>
    </citation>
    <scope>NUCLEOTIDE SEQUENCE [LARGE SCALE GENOMIC DNA]</scope>
    <source>
        <strain evidence="1">EP-1</strain>
        <tissue evidence="1">Whole</tissue>
    </source>
</reference>
<comment type="caution">
    <text evidence="1">The sequence shown here is derived from an EMBL/GenBank/DDBJ whole genome shotgun (WGS) entry which is preliminary data.</text>
</comment>